<evidence type="ECO:0000313" key="3">
    <source>
        <dbReference type="Proteomes" id="UP000625804"/>
    </source>
</evidence>
<dbReference type="RefSeq" id="WP_173732450.1">
    <property type="nucleotide sequence ID" value="NZ_JABTTE010000033.1"/>
</dbReference>
<dbReference type="InterPro" id="IPR038454">
    <property type="entry name" value="DnaA_N_sf"/>
</dbReference>
<dbReference type="AlphaFoldDB" id="A0A8J8GH17"/>
<comment type="caution">
    <text evidence="2">The sequence shown here is derived from an EMBL/GenBank/DDBJ whole genome shotgun (WGS) entry which is preliminary data.</text>
</comment>
<keyword evidence="3" id="KW-1185">Reference proteome</keyword>
<sequence length="111" mass="13088">MEKTNAKKAGTCVLYSIQKGAIDSKELQQLWTKVQNHLENQLSKQSYETWVKPTELLEINHFKRETIIAVPNEFAQDWLQSRYTKIFKEALYNVTNCCFRVIFVERKEAES</sequence>
<evidence type="ECO:0000259" key="1">
    <source>
        <dbReference type="Pfam" id="PF11638"/>
    </source>
</evidence>
<evidence type="ECO:0000313" key="2">
    <source>
        <dbReference type="EMBL" id="NSL53249.1"/>
    </source>
</evidence>
<organism evidence="2 3">
    <name type="scientific">Calidifontibacillus erzurumensis</name>
    <dbReference type="NCBI Taxonomy" id="2741433"/>
    <lineage>
        <taxon>Bacteria</taxon>
        <taxon>Bacillati</taxon>
        <taxon>Bacillota</taxon>
        <taxon>Bacilli</taxon>
        <taxon>Bacillales</taxon>
        <taxon>Bacillaceae</taxon>
        <taxon>Calidifontibacillus/Schinkia group</taxon>
        <taxon>Calidifontibacillus</taxon>
    </lineage>
</organism>
<dbReference type="Proteomes" id="UP000625804">
    <property type="component" value="Unassembled WGS sequence"/>
</dbReference>
<reference evidence="2" key="1">
    <citation type="submission" date="2020-06" db="EMBL/GenBank/DDBJ databases">
        <title>A novel thermopfilic bacterium from Erzurum, Turkey.</title>
        <authorList>
            <person name="Adiguzel A."/>
            <person name="Ay H."/>
            <person name="Baltaci M.O."/>
        </authorList>
    </citation>
    <scope>NUCLEOTIDE SEQUENCE</scope>
    <source>
        <strain evidence="2">P2</strain>
    </source>
</reference>
<feature type="domain" description="DnaA N-terminal" evidence="1">
    <location>
        <begin position="28"/>
        <end position="92"/>
    </location>
</feature>
<accession>A0A8J8GH17</accession>
<protein>
    <recommendedName>
        <fullName evidence="1">DnaA N-terminal domain-containing protein</fullName>
    </recommendedName>
</protein>
<dbReference type="EMBL" id="JABTTE010000033">
    <property type="protein sequence ID" value="NSL53249.1"/>
    <property type="molecule type" value="Genomic_DNA"/>
</dbReference>
<dbReference type="Pfam" id="PF11638">
    <property type="entry name" value="DnaA_N"/>
    <property type="match status" value="1"/>
</dbReference>
<dbReference type="InterPro" id="IPR024633">
    <property type="entry name" value="DnaA_N_dom"/>
</dbReference>
<proteinExistence type="predicted"/>
<gene>
    <name evidence="2" type="ORF">HR057_16020</name>
</gene>
<name>A0A8J8GH17_9BACI</name>
<dbReference type="Gene3D" id="3.30.300.180">
    <property type="match status" value="1"/>
</dbReference>